<keyword evidence="11" id="KW-0233">DNA recombination</keyword>
<dbReference type="Pfam" id="PF24626">
    <property type="entry name" value="SH3_Tf2-1"/>
    <property type="match status" value="1"/>
</dbReference>
<keyword evidence="3" id="KW-0479">Metal-binding</keyword>
<evidence type="ECO:0000256" key="9">
    <source>
        <dbReference type="ARBA" id="ARBA00022932"/>
    </source>
</evidence>
<dbReference type="Pfam" id="PF25597">
    <property type="entry name" value="SH3_retrovirus"/>
    <property type="match status" value="1"/>
</dbReference>
<dbReference type="PROSITE" id="PS50994">
    <property type="entry name" value="INTEGRASE"/>
    <property type="match status" value="3"/>
</dbReference>
<dbReference type="InterPro" id="IPR056924">
    <property type="entry name" value="SH3_Tf2-1"/>
</dbReference>
<keyword evidence="8" id="KW-0695">RNA-directed DNA polymerase</keyword>
<dbReference type="InterPro" id="IPR025724">
    <property type="entry name" value="GAG-pre-integrase_dom"/>
</dbReference>
<feature type="domain" description="Integrase catalytic" evidence="17">
    <location>
        <begin position="426"/>
        <end position="592"/>
    </location>
</feature>
<dbReference type="InterPro" id="IPR043128">
    <property type="entry name" value="Rev_trsase/Diguanyl_cyclase"/>
</dbReference>
<accession>A0ABY6KC34</accession>
<dbReference type="InterPro" id="IPR036397">
    <property type="entry name" value="RNaseH_sf"/>
</dbReference>
<feature type="domain" description="Integrase catalytic" evidence="17">
    <location>
        <begin position="1214"/>
        <end position="1374"/>
    </location>
</feature>
<dbReference type="CDD" id="cd01647">
    <property type="entry name" value="RT_LTR"/>
    <property type="match status" value="1"/>
</dbReference>
<evidence type="ECO:0000313" key="19">
    <source>
        <dbReference type="Proteomes" id="UP001235939"/>
    </source>
</evidence>
<dbReference type="InterPro" id="IPR043502">
    <property type="entry name" value="DNA/RNA_pol_sf"/>
</dbReference>
<evidence type="ECO:0000256" key="12">
    <source>
        <dbReference type="ARBA" id="ARBA00023268"/>
    </source>
</evidence>
<evidence type="ECO:0000256" key="1">
    <source>
        <dbReference type="ARBA" id="ARBA00012493"/>
    </source>
</evidence>
<dbReference type="Gene3D" id="3.30.70.270">
    <property type="match status" value="2"/>
</dbReference>
<evidence type="ECO:0000256" key="14">
    <source>
        <dbReference type="SAM" id="MobiDB-lite"/>
    </source>
</evidence>
<feature type="domain" description="CCHC-type" evidence="15">
    <location>
        <begin position="220"/>
        <end position="236"/>
    </location>
</feature>
<evidence type="ECO:0000313" key="18">
    <source>
        <dbReference type="EMBL" id="UYV65297.1"/>
    </source>
</evidence>
<dbReference type="CDD" id="cd09274">
    <property type="entry name" value="RNase_HI_RT_Ty3"/>
    <property type="match status" value="1"/>
</dbReference>
<protein>
    <recommendedName>
        <fullName evidence="1">RNA-directed DNA polymerase</fullName>
        <ecNumber evidence="1">2.7.7.49</ecNumber>
    </recommendedName>
</protein>
<dbReference type="InterPro" id="IPR041577">
    <property type="entry name" value="RT_RNaseH_2"/>
</dbReference>
<dbReference type="InterPro" id="IPR036875">
    <property type="entry name" value="Znf_CCHC_sf"/>
</dbReference>
<reference evidence="18 19" key="1">
    <citation type="submission" date="2022-01" db="EMBL/GenBank/DDBJ databases">
        <title>A chromosomal length assembly of Cordylochernes scorpioides.</title>
        <authorList>
            <person name="Zeh D."/>
            <person name="Zeh J."/>
        </authorList>
    </citation>
    <scope>NUCLEOTIDE SEQUENCE [LARGE SCALE GENOMIC DNA]</scope>
    <source>
        <strain evidence="18">IN4F17</strain>
        <tissue evidence="18">Whole Body</tissue>
    </source>
</reference>
<dbReference type="Gene3D" id="3.10.10.10">
    <property type="entry name" value="HIV Type 1 Reverse Transcriptase, subunit A, domain 1"/>
    <property type="match status" value="1"/>
</dbReference>
<dbReference type="Pfam" id="PF07727">
    <property type="entry name" value="RVT_2"/>
    <property type="match status" value="1"/>
</dbReference>
<dbReference type="SUPFAM" id="SSF53098">
    <property type="entry name" value="Ribonuclease H-like"/>
    <property type="match status" value="3"/>
</dbReference>
<keyword evidence="6" id="KW-0460">Magnesium</keyword>
<dbReference type="InterPro" id="IPR001878">
    <property type="entry name" value="Znf_CCHC"/>
</dbReference>
<evidence type="ECO:0000256" key="13">
    <source>
        <dbReference type="PROSITE-ProRule" id="PRU00047"/>
    </source>
</evidence>
<dbReference type="InterPro" id="IPR001584">
    <property type="entry name" value="Integrase_cat-core"/>
</dbReference>
<keyword evidence="7" id="KW-0229">DNA integration</keyword>
<dbReference type="SMART" id="SM00343">
    <property type="entry name" value="ZnF_C2HC"/>
    <property type="match status" value="3"/>
</dbReference>
<evidence type="ECO:0000256" key="3">
    <source>
        <dbReference type="ARBA" id="ARBA00022723"/>
    </source>
</evidence>
<evidence type="ECO:0000256" key="10">
    <source>
        <dbReference type="ARBA" id="ARBA00023125"/>
    </source>
</evidence>
<dbReference type="Proteomes" id="UP001235939">
    <property type="component" value="Chromosome 03"/>
</dbReference>
<dbReference type="SUPFAM" id="SSF57756">
    <property type="entry name" value="Retrovirus zinc finger-like domains"/>
    <property type="match status" value="1"/>
</dbReference>
<evidence type="ECO:0000256" key="11">
    <source>
        <dbReference type="ARBA" id="ARBA00023172"/>
    </source>
</evidence>
<organism evidence="18 19">
    <name type="scientific">Cordylochernes scorpioides</name>
    <dbReference type="NCBI Taxonomy" id="51811"/>
    <lineage>
        <taxon>Eukaryota</taxon>
        <taxon>Metazoa</taxon>
        <taxon>Ecdysozoa</taxon>
        <taxon>Arthropoda</taxon>
        <taxon>Chelicerata</taxon>
        <taxon>Arachnida</taxon>
        <taxon>Pseudoscorpiones</taxon>
        <taxon>Cheliferoidea</taxon>
        <taxon>Chernetidae</taxon>
        <taxon>Cordylochernes</taxon>
    </lineage>
</organism>
<dbReference type="PROSITE" id="PS50158">
    <property type="entry name" value="ZF_CCHC"/>
    <property type="match status" value="1"/>
</dbReference>
<evidence type="ECO:0000259" key="15">
    <source>
        <dbReference type="PROSITE" id="PS50158"/>
    </source>
</evidence>
<dbReference type="InterPro" id="IPR050951">
    <property type="entry name" value="Retrovirus_Pol_polyprotein"/>
</dbReference>
<dbReference type="Gene3D" id="3.30.420.10">
    <property type="entry name" value="Ribonuclease H-like superfamily/Ribonuclease H"/>
    <property type="match status" value="3"/>
</dbReference>
<dbReference type="InterPro" id="IPR013103">
    <property type="entry name" value="RVT_2"/>
</dbReference>
<dbReference type="Pfam" id="PF17919">
    <property type="entry name" value="RT_RNaseH_2"/>
    <property type="match status" value="1"/>
</dbReference>
<keyword evidence="9" id="KW-0548">Nucleotidyltransferase</keyword>
<keyword evidence="19" id="KW-1185">Reference proteome</keyword>
<feature type="non-terminal residue" evidence="18">
    <location>
        <position position="2641"/>
    </location>
</feature>
<dbReference type="EC" id="2.7.7.49" evidence="1"/>
<evidence type="ECO:0000256" key="7">
    <source>
        <dbReference type="ARBA" id="ARBA00022908"/>
    </source>
</evidence>
<evidence type="ECO:0000259" key="16">
    <source>
        <dbReference type="PROSITE" id="PS50878"/>
    </source>
</evidence>
<dbReference type="Pfam" id="PF00098">
    <property type="entry name" value="zf-CCHC"/>
    <property type="match status" value="1"/>
</dbReference>
<sequence>MASSSQALALNVEKLTGSNYRSWKFNMKMLLIEIGLWECVINEEAIDADEDQRKYEKTKIKQEKALATIALSISTEQQIHVIDCKTASEAWTTLEQIFEPKSRARILQLKKQFVNIKFIEEEDMINYLSRLKTCSDHLREAGCEVKDEDLAYSMLAGLPDSYDGIIMNFSNMTDDEFTSSKVRQILLTEHERRTTRKEDSSKEVLQVNKLQNNNSTDSRRKCYRCGKIGHIATNCRGMKQTTRNRDNQHYQRKVNKSDNFLAALNLTSNQPCMQKQGLTSIHNESIEIKLNNVLYVPNVRRNLLSVSKIEENGNRVTFRNMIARVFNPENRIIAEATNVNGLYIVKGKTLNSSKTAFNSERDHFQNNSLRTWHQRLCHIDSNAIEKMAREKLVIGLEISSRDKGLCDDCCIAKSTKASHKNLGNIRSKQTLELIHTDICGPMPVKSTGGNRYFLSFVDDFSRRITVYLLKNKDEVLKHFDIYRATVERQTGNKIKVLRSDNGLEFCNREFQDKLQKLGIKHERTNVYSPQMNGVAERVNRTLLDMARACLHSSNLPQRFWAEAVNTAAYIKNKCYNTALKDKVPDGLWLERNPSVRHLKAFGCLAYSHIPRERRRKLDHRACRCILVGYSTQTRGYRLWCPELKKVIETKHVRFDESKIGLEWTKIIEETEPERYNHVWLEPETNHDNDLENELPSNLDSVGVEDTLPQPSTSKNIVRNPYGRKGKPRVELNFLDVTEPQSFEEAVQSPEAMYWRKAMEDELRVLQDRGTWELSSLPPGKKPISSRWVYKVKTNESGNVERFKARLVARGFSQKQGIDFQETYAPVINLAVIRVLLTLSLNMKWYNRHLDVDNAYLYGDLEEEIYMLLPEGVERKDNEVYKLLRPIYGLRQSGRNWNLTLDHALQEMGFTRLESCNCIYTYLDKAIIAVYVDDLALFGESEEILRNIEQKINERFRVKNLGAIRNFLGVQIDYPDEETLVLSQSTYVKSILQKFNMIECRPVSTPLDISFPISKGDCPTDEEEKERMRAIPYGELIGSLLYLANCTRPDLMFSVTRLAQFSSNPGRRHWQAAKHVLRYLHGSINLSLVYRRTDSYDVCAYSDADWASDIDDRRSNSGTAITIGHSLVIWKTSKQKKKGLIKSVVPPSLREKVLIRAHQDYGHIGVSKMLNLISSIYYWPYLIQDISNYVKHCEVCQLNKISHQKKFGLLESLPPAKDPFDLVSIDTVGGLNYYNSTKKFLHIIVDHATRYIWAFPSKSQTTDSYINCLNKIFQIQKPKQFLSDRAPSFTSPRFRKYLINNNIKQLLTSSSRPQCNGLNKRLNQTIITRLRCKFNNLKGKSIPWTKLLDSVLNEYNNTPHSITGYTPTYLLYGKLPYDPPLKESEFYPPIDTARTNAYNNTLKFHQINKIRYDQHYQPSTFKVGDKVWLQTFYHPDNRKLMPPMSGPFTILKQISPVNYEIDKPQSNLGKTTMVIHSSKLRPYYPNEGFELKLIKKKLQLEPNLTLERAIQAACQTECVKQQQTILRSTTTQAANVDQVYEKKLPPRRFNSTNGKGDASKKSKFQKWSKPEKSGCIRCGASKFHPYKDCPAKEVKCHKCKKVGHFAKVCYNKTVGQVTQGDDYHFVGNIYENGQNSNDWKVYVKVDKIKILFKMDTGADVNIIPQEIYFKNFAHKKLCKPDIQLLGPRQVKLHVIGKFTALIEKYGRSIPGEIFVVPQLMQPLLSGKACESLNLIKRLQSIEKRNSLNPFEEYPKLFTGLGTLQGSYTIKLKDESQPHAIYTPRRIPIPLLNKTKEQLDQMVEKGVIEKVEQPTDWCAPMVIVPKPSSNDLRICVDLTALNKFVKREHYPIPSVEYTLAQMGGAKLFSKLDANSGFWQIPLSEESSSLTTFLTPFGRYRFKRLPFGISSAPEVFQRKMSNLLESQSGVNCHMDDIVIWGATQEEHDERLRCVLRKLQDSGLTLNKEKCIFSVKEIKFLGHLITERGVLPDPNKVQAIREFPSPSSISEVRRFLGMVNFTGKFIPDLSTILYPLNQLLVKRNDWRWDSAQEEAFEKVKKLLSTSPALTLFDPNLPTTVSADASSYGLGAVLLQKSEDGYQKAVAYASRTMFETEKRWAQIEKESLAIVWACERFQDYLMGNTFSIETDHKPLIPIFSTKNLDEMTPRIQRLRLRMMRYSYSIYHTPGKDIVVADALSRSPIKISHEKDLENEICSFVQQITSCPPFKDENMKEIWQYQNEERVCREIKDYCEKGWPTKNELSAEAKAFWCLRYEMSVIDGLLMRNSRIYIPKSLRSKVLNSLHEGHLGIEKCRGRARSSVWWPRISQEIGELVRNCPNCIEERSNPQQPLIVSDFPSRPWEKVGIDHFYLKGKYYLLIADYYSRFPELALLEDQTTHSTILHCKSIFARHGIPEEVRSDNGPQFGLEFKKFAKEYGFHHITSSPRFPQSNGFIESMVKNIKNQLKKGRDPYLSLLGYRTAPLENGYSPAELCMNRKLRTTVPTSPVQLQSRIPDLENLEMREKDQRHKKKTHFDIHHRARELPHLNKGTRVWVKDLRVPGVVLEDAGSPRSYIVNSPKGILRRNRFHLLPNPQGEKIDMEDEEMESPEMSQCFTSTGDNTTCDSEPRTFQRSPEPVKTRSGRV</sequence>
<gene>
    <name evidence="18" type="ORF">LAZ67_3003856</name>
</gene>
<keyword evidence="13" id="KW-0863">Zinc-finger</keyword>
<evidence type="ECO:0000256" key="2">
    <source>
        <dbReference type="ARBA" id="ARBA00022670"/>
    </source>
</evidence>
<dbReference type="InterPro" id="IPR012337">
    <property type="entry name" value="RNaseH-like_sf"/>
</dbReference>
<dbReference type="InterPro" id="IPR057670">
    <property type="entry name" value="SH3_retrovirus"/>
</dbReference>
<feature type="domain" description="Reverse transcriptase" evidence="16">
    <location>
        <begin position="1803"/>
        <end position="1981"/>
    </location>
</feature>
<dbReference type="SUPFAM" id="SSF56672">
    <property type="entry name" value="DNA/RNA polymerases"/>
    <property type="match status" value="2"/>
</dbReference>
<keyword evidence="2" id="KW-0645">Protease</keyword>
<keyword evidence="13" id="KW-0862">Zinc</keyword>
<evidence type="ECO:0000259" key="17">
    <source>
        <dbReference type="PROSITE" id="PS50994"/>
    </source>
</evidence>
<feature type="domain" description="Integrase catalytic" evidence="17">
    <location>
        <begin position="2353"/>
        <end position="2511"/>
    </location>
</feature>
<dbReference type="Pfam" id="PF00078">
    <property type="entry name" value="RVT_1"/>
    <property type="match status" value="1"/>
</dbReference>
<dbReference type="Pfam" id="PF13976">
    <property type="entry name" value="gag_pre-integrs"/>
    <property type="match status" value="1"/>
</dbReference>
<dbReference type="Gene3D" id="1.10.340.70">
    <property type="match status" value="2"/>
</dbReference>
<keyword evidence="12" id="KW-0511">Multifunctional enzyme</keyword>
<dbReference type="Pfam" id="PF00665">
    <property type="entry name" value="rve"/>
    <property type="match status" value="3"/>
</dbReference>
<keyword evidence="5" id="KW-0378">Hydrolase</keyword>
<feature type="region of interest" description="Disordered" evidence="14">
    <location>
        <begin position="2598"/>
        <end position="2641"/>
    </location>
</feature>
<evidence type="ECO:0000256" key="4">
    <source>
        <dbReference type="ARBA" id="ARBA00022750"/>
    </source>
</evidence>
<dbReference type="PROSITE" id="PS50878">
    <property type="entry name" value="RT_POL"/>
    <property type="match status" value="1"/>
</dbReference>
<keyword evidence="4" id="KW-0064">Aspartyl protease</keyword>
<dbReference type="Gene3D" id="4.10.60.10">
    <property type="entry name" value="Zinc finger, CCHC-type"/>
    <property type="match status" value="2"/>
</dbReference>
<dbReference type="PANTHER" id="PTHR37984">
    <property type="entry name" value="PROTEIN CBG26694"/>
    <property type="match status" value="1"/>
</dbReference>
<dbReference type="EMBL" id="CP092865">
    <property type="protein sequence ID" value="UYV65297.1"/>
    <property type="molecule type" value="Genomic_DNA"/>
</dbReference>
<feature type="compositionally biased region" description="Polar residues" evidence="14">
    <location>
        <begin position="2609"/>
        <end position="2629"/>
    </location>
</feature>
<dbReference type="Pfam" id="PF14223">
    <property type="entry name" value="Retrotran_gag_2"/>
    <property type="match status" value="1"/>
</dbReference>
<dbReference type="PANTHER" id="PTHR37984:SF5">
    <property type="entry name" value="PROTEIN NYNRIN-LIKE"/>
    <property type="match status" value="1"/>
</dbReference>
<evidence type="ECO:0000256" key="6">
    <source>
        <dbReference type="ARBA" id="ARBA00022842"/>
    </source>
</evidence>
<evidence type="ECO:0000256" key="8">
    <source>
        <dbReference type="ARBA" id="ARBA00022918"/>
    </source>
</evidence>
<dbReference type="InterPro" id="IPR041588">
    <property type="entry name" value="Integrase_H2C2"/>
</dbReference>
<keyword evidence="10" id="KW-0238">DNA-binding</keyword>
<keyword evidence="9" id="KW-0239">DNA-directed DNA polymerase</keyword>
<dbReference type="InterPro" id="IPR000477">
    <property type="entry name" value="RT_dom"/>
</dbReference>
<evidence type="ECO:0000256" key="5">
    <source>
        <dbReference type="ARBA" id="ARBA00022801"/>
    </source>
</evidence>
<proteinExistence type="predicted"/>
<dbReference type="Pfam" id="PF17921">
    <property type="entry name" value="Integrase_H2C2"/>
    <property type="match status" value="2"/>
</dbReference>
<keyword evidence="9" id="KW-0808">Transferase</keyword>
<name>A0ABY6KC34_9ARAC</name>